<keyword evidence="1" id="KW-0812">Transmembrane</keyword>
<feature type="transmembrane region" description="Helical" evidence="1">
    <location>
        <begin position="58"/>
        <end position="82"/>
    </location>
</feature>
<evidence type="ECO:0000256" key="1">
    <source>
        <dbReference type="SAM" id="Phobius"/>
    </source>
</evidence>
<organism evidence="2">
    <name type="scientific">Opuntia streptacantha</name>
    <name type="common">Prickly pear cactus</name>
    <name type="synonym">Opuntia cardona</name>
    <dbReference type="NCBI Taxonomy" id="393608"/>
    <lineage>
        <taxon>Eukaryota</taxon>
        <taxon>Viridiplantae</taxon>
        <taxon>Streptophyta</taxon>
        <taxon>Embryophyta</taxon>
        <taxon>Tracheophyta</taxon>
        <taxon>Spermatophyta</taxon>
        <taxon>Magnoliopsida</taxon>
        <taxon>eudicotyledons</taxon>
        <taxon>Gunneridae</taxon>
        <taxon>Pentapetalae</taxon>
        <taxon>Caryophyllales</taxon>
        <taxon>Cactineae</taxon>
        <taxon>Cactaceae</taxon>
        <taxon>Opuntioideae</taxon>
        <taxon>Opuntia</taxon>
    </lineage>
</organism>
<proteinExistence type="predicted"/>
<accession>A0A7C9CNE1</accession>
<evidence type="ECO:0000313" key="2">
    <source>
        <dbReference type="EMBL" id="MBA4622140.1"/>
    </source>
</evidence>
<dbReference type="InterPro" id="IPR053288">
    <property type="entry name" value="TGD_Bridge_Protein"/>
</dbReference>
<sequence>MSSDSKSKRLSLLQKVEPVNFWNWDAYKKKKNTKKWRLDEKRFSPSEFFVRKDTKETLILGPGTGAGVGCGAGIGFGLVGGIGYSGWPWNQLSLVFGVGVGCGVGAGFGYGLGFGKGSSWESLKDDILGKKKKRRKSVVVEI</sequence>
<protein>
    <submittedName>
        <fullName evidence="2">Uncharacterized protein</fullName>
    </submittedName>
</protein>
<name>A0A7C9CNE1_OPUST</name>
<keyword evidence="1" id="KW-0472">Membrane</keyword>
<dbReference type="AlphaFoldDB" id="A0A7C9CNE1"/>
<dbReference type="EMBL" id="GISG01037144">
    <property type="protein sequence ID" value="MBA4622140.1"/>
    <property type="molecule type" value="Transcribed_RNA"/>
</dbReference>
<keyword evidence="1" id="KW-1133">Transmembrane helix</keyword>
<reference evidence="2" key="1">
    <citation type="journal article" date="2013" name="J. Plant Res.">
        <title>Effect of fungi and light on seed germination of three Opuntia species from semiarid lands of central Mexico.</title>
        <authorList>
            <person name="Delgado-Sanchez P."/>
            <person name="Jimenez-Bremont J.F."/>
            <person name="Guerrero-Gonzalez Mde L."/>
            <person name="Flores J."/>
        </authorList>
    </citation>
    <scope>NUCLEOTIDE SEQUENCE</scope>
    <source>
        <tissue evidence="2">Cladode</tissue>
    </source>
</reference>
<dbReference type="PANTHER" id="PTHR34201:SF6">
    <property type="entry name" value="GLYCINE-RICH PROTEIN"/>
    <property type="match status" value="1"/>
</dbReference>
<feature type="transmembrane region" description="Helical" evidence="1">
    <location>
        <begin position="94"/>
        <end position="114"/>
    </location>
</feature>
<dbReference type="PANTHER" id="PTHR34201">
    <property type="entry name" value="GLYCINE-RICH PROTEIN"/>
    <property type="match status" value="1"/>
</dbReference>
<reference evidence="2" key="2">
    <citation type="submission" date="2020-07" db="EMBL/GenBank/DDBJ databases">
        <authorList>
            <person name="Vera ALvarez R."/>
            <person name="Arias-Moreno D.M."/>
            <person name="Jimenez-Jacinto V."/>
            <person name="Jimenez-Bremont J.F."/>
            <person name="Swaminathan K."/>
            <person name="Moose S.P."/>
            <person name="Guerrero-Gonzalez M.L."/>
            <person name="Marino-Ramirez L."/>
            <person name="Landsman D."/>
            <person name="Rodriguez-Kessler M."/>
            <person name="Delgado-Sanchez P."/>
        </authorList>
    </citation>
    <scope>NUCLEOTIDE SEQUENCE</scope>
    <source>
        <tissue evidence="2">Cladode</tissue>
    </source>
</reference>